<keyword evidence="5" id="KW-1185">Reference proteome</keyword>
<organism evidence="4 5">
    <name type="scientific">Chryseobacterium kimseyorum</name>
    <dbReference type="NCBI Taxonomy" id="2984028"/>
    <lineage>
        <taxon>Bacteria</taxon>
        <taxon>Pseudomonadati</taxon>
        <taxon>Bacteroidota</taxon>
        <taxon>Flavobacteriia</taxon>
        <taxon>Flavobacteriales</taxon>
        <taxon>Weeksellaceae</taxon>
        <taxon>Chryseobacterium group</taxon>
        <taxon>Chryseobacterium</taxon>
    </lineage>
</organism>
<keyword evidence="1" id="KW-0175">Coiled coil</keyword>
<proteinExistence type="predicted"/>
<feature type="domain" description="DUF4139" evidence="2">
    <location>
        <begin position="213"/>
        <end position="522"/>
    </location>
</feature>
<dbReference type="Pfam" id="PF13600">
    <property type="entry name" value="DUF4140"/>
    <property type="match status" value="1"/>
</dbReference>
<dbReference type="PANTHER" id="PTHR31005">
    <property type="entry name" value="DUF4139 DOMAIN-CONTAINING PROTEIN"/>
    <property type="match status" value="1"/>
</dbReference>
<dbReference type="EMBL" id="JAPDHW010000003">
    <property type="protein sequence ID" value="MCW3168026.1"/>
    <property type="molecule type" value="Genomic_DNA"/>
</dbReference>
<evidence type="ECO:0000259" key="2">
    <source>
        <dbReference type="Pfam" id="PF13598"/>
    </source>
</evidence>
<feature type="domain" description="DUF4140" evidence="3">
    <location>
        <begin position="29"/>
        <end position="125"/>
    </location>
</feature>
<feature type="coiled-coil region" evidence="1">
    <location>
        <begin position="89"/>
        <end position="123"/>
    </location>
</feature>
<reference evidence="4" key="1">
    <citation type="submission" date="2022-10" db="EMBL/GenBank/DDBJ databases">
        <title>Chryseobacterium babae sp. nov. isolated from the gut of the beetle Oryctes rhinoceros, and Chryseobacterium kimseyorum sp. nov., isolated from a stick insect rearing cage.</title>
        <authorList>
            <person name="Shelomi M."/>
            <person name="Han C.-J."/>
            <person name="Chen W.-M."/>
            <person name="Chen H.-K."/>
            <person name="Liaw S.-J."/>
            <person name="Muhle E."/>
            <person name="Clermont D."/>
        </authorList>
    </citation>
    <scope>NUCLEOTIDE SEQUENCE</scope>
    <source>
        <strain evidence="4">09-1422</strain>
    </source>
</reference>
<protein>
    <submittedName>
        <fullName evidence="4">DUF4139 domain-containing protein</fullName>
    </submittedName>
</protein>
<evidence type="ECO:0000256" key="1">
    <source>
        <dbReference type="SAM" id="Coils"/>
    </source>
</evidence>
<accession>A0ABT3HW59</accession>
<gene>
    <name evidence="4" type="ORF">OMO38_05745</name>
</gene>
<comment type="caution">
    <text evidence="4">The sequence shown here is derived from an EMBL/GenBank/DDBJ whole genome shotgun (WGS) entry which is preliminary data.</text>
</comment>
<dbReference type="Pfam" id="PF13598">
    <property type="entry name" value="DUF4139"/>
    <property type="match status" value="1"/>
</dbReference>
<dbReference type="InterPro" id="IPR011935">
    <property type="entry name" value="CHP02231"/>
</dbReference>
<name>A0ABT3HW59_9FLAO</name>
<dbReference type="RefSeq" id="WP_264749261.1">
    <property type="nucleotide sequence ID" value="NZ_JAPDHW010000003.1"/>
</dbReference>
<sequence length="540" mass="62564">MRHSFLIVMLTFSLFKSQEIKKEIEVKQATVFLQGAKVFGSTNVSLQKGRNVVKIINLPNDLDENTYKINLEKNTTLLSITPQSNYLKNDEMSEGEKKLDDEKKRFQREVNLLNIKIKNLSGEQNIINDNLKVSTNDKSTPQEQLIKLTEFYRKRMLEIDNQVFLLNEQKTILDESIAKINNQFSEEQTHKNQNKKELLLEILAENEMNLNLGVSYIVSNAGWVPSYDLRALSTKKPLEIVYKGKIYQKTGQDWNNVKLLVSTYRPSDNQNRPILSPLYVAEYTAHNYDDAKMGYMKKAEMSAVNSYQMREEVAAPSQIPVATVSDSQMNVLYELKFHQTIVSQEKEQYVILDKKEVDATYKYHTVPKLNNQVFLMAFVKNWHNLNLISGEGNIYFEDNYIGKTNITSNYVKEEFPISLGVDERIVVKRIKLEDKTSQKTLNSNKWETESYQITVRNNTKENIELEILDQLPLSENSKITVKSLEIGNGILDDKTGSILWNRNISSGASDKINFSYEVKYPKEMQIQYYSRYDSNSRFKV</sequence>
<dbReference type="InterPro" id="IPR025554">
    <property type="entry name" value="DUF4140"/>
</dbReference>
<evidence type="ECO:0000313" key="5">
    <source>
        <dbReference type="Proteomes" id="UP001163731"/>
    </source>
</evidence>
<dbReference type="PANTHER" id="PTHR31005:SF8">
    <property type="entry name" value="DUF4139 DOMAIN-CONTAINING PROTEIN"/>
    <property type="match status" value="1"/>
</dbReference>
<evidence type="ECO:0000259" key="3">
    <source>
        <dbReference type="Pfam" id="PF13600"/>
    </source>
</evidence>
<dbReference type="Proteomes" id="UP001163731">
    <property type="component" value="Unassembled WGS sequence"/>
</dbReference>
<dbReference type="InterPro" id="IPR037291">
    <property type="entry name" value="DUF4139"/>
</dbReference>
<dbReference type="NCBIfam" id="TIGR02231">
    <property type="entry name" value="mucoidy inhibitor MuiA family protein"/>
    <property type="match status" value="1"/>
</dbReference>
<evidence type="ECO:0000313" key="4">
    <source>
        <dbReference type="EMBL" id="MCW3168026.1"/>
    </source>
</evidence>